<organism evidence="2 3">
    <name type="scientific">Entomortierella parvispora</name>
    <dbReference type="NCBI Taxonomy" id="205924"/>
    <lineage>
        <taxon>Eukaryota</taxon>
        <taxon>Fungi</taxon>
        <taxon>Fungi incertae sedis</taxon>
        <taxon>Mucoromycota</taxon>
        <taxon>Mortierellomycotina</taxon>
        <taxon>Mortierellomycetes</taxon>
        <taxon>Mortierellales</taxon>
        <taxon>Mortierellaceae</taxon>
        <taxon>Entomortierella</taxon>
    </lineage>
</organism>
<dbReference type="CDD" id="cd09917">
    <property type="entry name" value="F-box_SF"/>
    <property type="match status" value="1"/>
</dbReference>
<feature type="region of interest" description="Disordered" evidence="1">
    <location>
        <begin position="513"/>
        <end position="540"/>
    </location>
</feature>
<evidence type="ECO:0000313" key="2">
    <source>
        <dbReference type="EMBL" id="GJJ68423.1"/>
    </source>
</evidence>
<dbReference type="AlphaFoldDB" id="A0A9P3LRY9"/>
<evidence type="ECO:0008006" key="4">
    <source>
        <dbReference type="Google" id="ProtNLM"/>
    </source>
</evidence>
<feature type="compositionally biased region" description="Low complexity" evidence="1">
    <location>
        <begin position="525"/>
        <end position="537"/>
    </location>
</feature>
<gene>
    <name evidence="2" type="ORF">EMPS_00769</name>
</gene>
<evidence type="ECO:0000313" key="3">
    <source>
        <dbReference type="Proteomes" id="UP000827284"/>
    </source>
</evidence>
<accession>A0A9P3LRY9</accession>
<dbReference type="EMBL" id="BQFW01000001">
    <property type="protein sequence ID" value="GJJ68423.1"/>
    <property type="molecule type" value="Genomic_DNA"/>
</dbReference>
<protein>
    <recommendedName>
        <fullName evidence="4">F-box domain-containing protein</fullName>
    </recommendedName>
</protein>
<reference evidence="2" key="2">
    <citation type="journal article" date="2022" name="Microbiol. Resour. Announc.">
        <title>Whole-Genome Sequence of Entomortierella parvispora E1425, a Mucoromycotan Fungus Associated with Burkholderiaceae-Related Endosymbiotic Bacteria.</title>
        <authorList>
            <person name="Herlambang A."/>
            <person name="Guo Y."/>
            <person name="Takashima Y."/>
            <person name="Narisawa K."/>
            <person name="Ohta H."/>
            <person name="Nishizawa T."/>
        </authorList>
    </citation>
    <scope>NUCLEOTIDE SEQUENCE</scope>
    <source>
        <strain evidence="2">E1425</strain>
    </source>
</reference>
<proteinExistence type="predicted"/>
<name>A0A9P3LRY9_9FUNG</name>
<reference evidence="2" key="1">
    <citation type="submission" date="2021-11" db="EMBL/GenBank/DDBJ databases">
        <authorList>
            <person name="Herlambang A."/>
            <person name="Guo Y."/>
            <person name="Takashima Y."/>
            <person name="Nishizawa T."/>
        </authorList>
    </citation>
    <scope>NUCLEOTIDE SEQUENCE</scope>
    <source>
        <strain evidence="2">E1425</strain>
    </source>
</reference>
<dbReference type="OrthoDB" id="2436349at2759"/>
<evidence type="ECO:0000256" key="1">
    <source>
        <dbReference type="SAM" id="MobiDB-lite"/>
    </source>
</evidence>
<comment type="caution">
    <text evidence="2">The sequence shown here is derived from an EMBL/GenBank/DDBJ whole genome shotgun (WGS) entry which is preliminary data.</text>
</comment>
<sequence>MAERPWIVVFRLPELFEVVAQHLDPKSIHSLRLVCRAFHNVCAPYFSITLNVGHVERCECLKALLEAASTTNGGCNPLDQIQSVVITGFPHSQFSMLDPKGGVVLNQLQNIRHLSISKITRLSEKLYPLFPVGGASDPPMMLWDPLCFSPSDGLMPEEHVWSLLDLLPLEGSILCRLESLKITLDESRPVYHLDRFFTRLGQSCVSKSLRSLAVIVSRKTQGWVSWKIFQDLFEGETHRLLGLEALEMDNLTINGHIQKSKPDAPQPPTHQSLQSKVKRLTFNYPSYDTELKFAIMELFPNVEVLTFQSRITVPHLPGFNPTSPYSRATIERFRVLFPRLKVFRFGSEEDTRNWGQCPLLRPWIQNHPGIRLDSWNLLPSTTYIPNPTSSFFEENRVTFERLKILPFTNLNKMDVYRMLESSFFSNLEVIESENRIMDSNDIALLALDNASCPNRRIRTRVSWAATLTRLCVHTVEAPALQQLLSSLPRLVDFEIPNPLMSLSLFDELGRREPSSACPDPEDLSKLSSRSSSLSSSSNTLVDYRRTERPCLERLTIHRSHHSYQHADHSLELEEWRRALLYKFRFLSSLHVD</sequence>
<keyword evidence="3" id="KW-1185">Reference proteome</keyword>
<dbReference type="Proteomes" id="UP000827284">
    <property type="component" value="Unassembled WGS sequence"/>
</dbReference>